<evidence type="ECO:0000256" key="1">
    <source>
        <dbReference type="ARBA" id="ARBA00023015"/>
    </source>
</evidence>
<evidence type="ECO:0000313" key="8">
    <source>
        <dbReference type="Proteomes" id="UP000283644"/>
    </source>
</evidence>
<protein>
    <submittedName>
        <fullName evidence="7">TetR/AcrR family transcriptional regulator</fullName>
    </submittedName>
</protein>
<dbReference type="PANTHER" id="PTHR30055:SF234">
    <property type="entry name" value="HTH-TYPE TRANSCRIPTIONAL REGULATOR BETI"/>
    <property type="match status" value="1"/>
</dbReference>
<dbReference type="InterPro" id="IPR001647">
    <property type="entry name" value="HTH_TetR"/>
</dbReference>
<dbReference type="InterPro" id="IPR036271">
    <property type="entry name" value="Tet_transcr_reg_TetR-rel_C_sf"/>
</dbReference>
<dbReference type="InterPro" id="IPR050109">
    <property type="entry name" value="HTH-type_TetR-like_transc_reg"/>
</dbReference>
<dbReference type="GO" id="GO:0003700">
    <property type="term" value="F:DNA-binding transcription factor activity"/>
    <property type="evidence" value="ECO:0007669"/>
    <property type="project" value="TreeGrafter"/>
</dbReference>
<dbReference type="InterPro" id="IPR009057">
    <property type="entry name" value="Homeodomain-like_sf"/>
</dbReference>
<keyword evidence="2 4" id="KW-0238">DNA-binding</keyword>
<evidence type="ECO:0000259" key="6">
    <source>
        <dbReference type="PROSITE" id="PS50977"/>
    </source>
</evidence>
<dbReference type="PROSITE" id="PS50977">
    <property type="entry name" value="HTH_TETR_2"/>
    <property type="match status" value="1"/>
</dbReference>
<gene>
    <name evidence="7" type="ORF">D0Z08_18155</name>
</gene>
<dbReference type="PANTHER" id="PTHR30055">
    <property type="entry name" value="HTH-TYPE TRANSCRIPTIONAL REGULATOR RUTR"/>
    <property type="match status" value="1"/>
</dbReference>
<dbReference type="Gene3D" id="1.10.357.10">
    <property type="entry name" value="Tetracycline Repressor, domain 2"/>
    <property type="match status" value="1"/>
</dbReference>
<keyword evidence="3" id="KW-0804">Transcription</keyword>
<dbReference type="EMBL" id="QXGH01000022">
    <property type="protein sequence ID" value="RHW25699.1"/>
    <property type="molecule type" value="Genomic_DNA"/>
</dbReference>
<dbReference type="SUPFAM" id="SSF48498">
    <property type="entry name" value="Tetracyclin repressor-like, C-terminal domain"/>
    <property type="match status" value="1"/>
</dbReference>
<evidence type="ECO:0000256" key="4">
    <source>
        <dbReference type="PROSITE-ProRule" id="PRU00335"/>
    </source>
</evidence>
<reference evidence="7 8" key="1">
    <citation type="submission" date="2018-09" db="EMBL/GenBank/DDBJ databases">
        <title>Genome sequencing of Nocardioides immobilis CCTCC AB 2017083 for comparison to Nocardioides silvaticus.</title>
        <authorList>
            <person name="Li C."/>
            <person name="Wang G."/>
        </authorList>
    </citation>
    <scope>NUCLEOTIDE SEQUENCE [LARGE SCALE GENOMIC DNA]</scope>
    <source>
        <strain evidence="7 8">CCTCC AB 2017083</strain>
    </source>
</reference>
<keyword evidence="8" id="KW-1185">Reference proteome</keyword>
<evidence type="ECO:0000256" key="2">
    <source>
        <dbReference type="ARBA" id="ARBA00023125"/>
    </source>
</evidence>
<feature type="DNA-binding region" description="H-T-H motif" evidence="4">
    <location>
        <begin position="78"/>
        <end position="97"/>
    </location>
</feature>
<feature type="domain" description="HTH tetR-type" evidence="6">
    <location>
        <begin position="55"/>
        <end position="115"/>
    </location>
</feature>
<dbReference type="Pfam" id="PF00440">
    <property type="entry name" value="TetR_N"/>
    <property type="match status" value="1"/>
</dbReference>
<evidence type="ECO:0000256" key="5">
    <source>
        <dbReference type="SAM" id="MobiDB-lite"/>
    </source>
</evidence>
<keyword evidence="1" id="KW-0805">Transcription regulation</keyword>
<dbReference type="AlphaFoldDB" id="A0A417XZA1"/>
<name>A0A417XZA1_9ACTN</name>
<comment type="caution">
    <text evidence="7">The sequence shown here is derived from an EMBL/GenBank/DDBJ whole genome shotgun (WGS) entry which is preliminary data.</text>
</comment>
<dbReference type="GO" id="GO:0000976">
    <property type="term" value="F:transcription cis-regulatory region binding"/>
    <property type="evidence" value="ECO:0007669"/>
    <property type="project" value="TreeGrafter"/>
</dbReference>
<sequence length="244" mass="26826">MAAPSPARCSTGGSRPSPPADVHAVRGANTATYADPMASRPVRPLQPTRDERRLELARYFIDEVTPLLAAGEAYSDLSVARMIDAVGISRSTFYSYFTDKAALLTAMGEDITLDLAAAGARWFELGVPADRAALREALHPLFETYRRHQLLLRAITDAASYDPGMRELHANLVERAATGLEAHVKQVEVGGRPNPLDPRRVSLWLVWMLERGLYQLVGPVGDREAGRHLDAVVELVWRTLYVPA</sequence>
<feature type="region of interest" description="Disordered" evidence="5">
    <location>
        <begin position="1"/>
        <end position="48"/>
    </location>
</feature>
<evidence type="ECO:0000313" key="7">
    <source>
        <dbReference type="EMBL" id="RHW25699.1"/>
    </source>
</evidence>
<organism evidence="7 8">
    <name type="scientific">Nocardioides immobilis</name>
    <dbReference type="NCBI Taxonomy" id="2049295"/>
    <lineage>
        <taxon>Bacteria</taxon>
        <taxon>Bacillati</taxon>
        <taxon>Actinomycetota</taxon>
        <taxon>Actinomycetes</taxon>
        <taxon>Propionibacteriales</taxon>
        <taxon>Nocardioidaceae</taxon>
        <taxon>Nocardioides</taxon>
    </lineage>
</organism>
<proteinExistence type="predicted"/>
<dbReference type="SUPFAM" id="SSF46689">
    <property type="entry name" value="Homeodomain-like"/>
    <property type="match status" value="1"/>
</dbReference>
<dbReference type="OrthoDB" id="7186647at2"/>
<dbReference type="Proteomes" id="UP000283644">
    <property type="component" value="Unassembled WGS sequence"/>
</dbReference>
<accession>A0A417XZA1</accession>
<dbReference type="Pfam" id="PF21313">
    <property type="entry name" value="EthR_C"/>
    <property type="match status" value="1"/>
</dbReference>
<dbReference type="InterPro" id="IPR049397">
    <property type="entry name" value="EthR_C"/>
</dbReference>
<dbReference type="Gene3D" id="1.10.10.60">
    <property type="entry name" value="Homeodomain-like"/>
    <property type="match status" value="1"/>
</dbReference>
<evidence type="ECO:0000256" key="3">
    <source>
        <dbReference type="ARBA" id="ARBA00023163"/>
    </source>
</evidence>